<dbReference type="OrthoDB" id="9880996at2"/>
<evidence type="ECO:0000256" key="1">
    <source>
        <dbReference type="SAM" id="Phobius"/>
    </source>
</evidence>
<dbReference type="EMBL" id="VIRB01000107">
    <property type="protein sequence ID" value="NDO70323.1"/>
    <property type="molecule type" value="Genomic_DNA"/>
</dbReference>
<dbReference type="Proteomes" id="UP000474104">
    <property type="component" value="Unassembled WGS sequence"/>
</dbReference>
<evidence type="ECO:0000313" key="2">
    <source>
        <dbReference type="EMBL" id="NDO70323.1"/>
    </source>
</evidence>
<keyword evidence="1" id="KW-0472">Membrane</keyword>
<gene>
    <name evidence="2" type="ORF">FMM80_17415</name>
</gene>
<dbReference type="AlphaFoldDB" id="A0A9X5CBN1"/>
<organism evidence="2 3">
    <name type="scientific">Schaedlerella arabinosiphila</name>
    <dbReference type="NCBI Taxonomy" id="2044587"/>
    <lineage>
        <taxon>Bacteria</taxon>
        <taxon>Bacillati</taxon>
        <taxon>Bacillota</taxon>
        <taxon>Clostridia</taxon>
        <taxon>Lachnospirales</taxon>
        <taxon>Lachnospiraceae</taxon>
        <taxon>Schaedlerella</taxon>
    </lineage>
</organism>
<reference evidence="2 3" key="1">
    <citation type="submission" date="2019-07" db="EMBL/GenBank/DDBJ databases">
        <title>Draft genome sequences of 15 bacterial species constituting the stable defined intestinal microbiota of the GM15 gnotobiotic mouse model.</title>
        <authorList>
            <person name="Elie C."/>
            <person name="Mathieu A."/>
            <person name="Saliou A."/>
            <person name="Darnaud M."/>
            <person name="Leulier F."/>
            <person name="Tamellini A."/>
        </authorList>
    </citation>
    <scope>NUCLEOTIDE SEQUENCE [LARGE SCALE GENOMIC DNA]</scope>
    <source>
        <strain evidence="3">ASF 502</strain>
    </source>
</reference>
<protein>
    <submittedName>
        <fullName evidence="2">Uncharacterized protein</fullName>
    </submittedName>
</protein>
<name>A0A9X5CBN1_9FIRM</name>
<sequence length="110" mass="12569">MDKNTEDNLKKIAKELSEKTGKAADMARDKITSQGENVKAKKTAMGSKKNIWKIIIIIILLVAVFESCGNNCKERGCHEKLYKDGYCQAHFMMHIADEYLDDYYNPDYGK</sequence>
<keyword evidence="1" id="KW-0812">Transmembrane</keyword>
<proteinExistence type="predicted"/>
<keyword evidence="1" id="KW-1133">Transmembrane helix</keyword>
<evidence type="ECO:0000313" key="3">
    <source>
        <dbReference type="Proteomes" id="UP000474104"/>
    </source>
</evidence>
<comment type="caution">
    <text evidence="2">The sequence shown here is derived from an EMBL/GenBank/DDBJ whole genome shotgun (WGS) entry which is preliminary data.</text>
</comment>
<accession>A0A9X5CBN1</accession>
<feature type="transmembrane region" description="Helical" evidence="1">
    <location>
        <begin position="51"/>
        <end position="67"/>
    </location>
</feature>
<dbReference type="RefSeq" id="WP_004078071.1">
    <property type="nucleotide sequence ID" value="NZ_VIRB01000107.1"/>
</dbReference>